<proteinExistence type="predicted"/>
<evidence type="ECO:0008006" key="5">
    <source>
        <dbReference type="Google" id="ProtNLM"/>
    </source>
</evidence>
<evidence type="ECO:0000313" key="4">
    <source>
        <dbReference type="Proteomes" id="UP001500454"/>
    </source>
</evidence>
<feature type="transmembrane region" description="Helical" evidence="2">
    <location>
        <begin position="270"/>
        <end position="292"/>
    </location>
</feature>
<sequence length="432" mass="49369">MVSNLMKQLSENLGRLRTGHLTPLTDFYAQQRDLFVRWARRQFGASDEASHEALREVLLDFYDQAADGRLARWPEDMRGHVYGAARQLLTATTTNTVQPADAAALPAPEATRRQLLLRTFLRLGPDCRQILQYFYFNNYRFDKLAVKMGYANATVARLQKSDCLRKLHEALDRAEAPGSAQLLPFLSSIERVADGQLSAEEQDEFDELLVEDADLRQAYLTYEQYGADLRWAVGRETLRQRLETHDRRIVERHAAQQRLRRTQRRRQLRWALWAGVGAVLLVAAALLLPRFLHPQRSWQEYDTPEPGLMASATEGRPLLVETMDLYHSGNYGAALRTLRRMEPSQIGQDTFLYYSGVLLLRQGQPEFAESYFQRVSQSPGSALRGPAAYFLGLTHWQQEEMPQAKAALQQAVAEPRHPFRQASQRALREGGL</sequence>
<dbReference type="Gene3D" id="1.10.10.10">
    <property type="entry name" value="Winged helix-like DNA-binding domain superfamily/Winged helix DNA-binding domain"/>
    <property type="match status" value="1"/>
</dbReference>
<comment type="caution">
    <text evidence="3">The sequence shown here is derived from an EMBL/GenBank/DDBJ whole genome shotgun (WGS) entry which is preliminary data.</text>
</comment>
<evidence type="ECO:0000256" key="1">
    <source>
        <dbReference type="SAM" id="MobiDB-lite"/>
    </source>
</evidence>
<keyword evidence="2" id="KW-0472">Membrane</keyword>
<dbReference type="EMBL" id="BAABHA010000015">
    <property type="protein sequence ID" value="GAA4391042.1"/>
    <property type="molecule type" value="Genomic_DNA"/>
</dbReference>
<protein>
    <recommendedName>
        <fullName evidence="5">Tetratricopeptide repeat protein</fullName>
    </recommendedName>
</protein>
<evidence type="ECO:0000256" key="2">
    <source>
        <dbReference type="SAM" id="Phobius"/>
    </source>
</evidence>
<gene>
    <name evidence="3" type="ORF">GCM10023186_39920</name>
</gene>
<dbReference type="Gene3D" id="1.25.40.10">
    <property type="entry name" value="Tetratricopeptide repeat domain"/>
    <property type="match status" value="1"/>
</dbReference>
<organism evidence="3 4">
    <name type="scientific">Hymenobacter koreensis</name>
    <dbReference type="NCBI Taxonomy" id="1084523"/>
    <lineage>
        <taxon>Bacteria</taxon>
        <taxon>Pseudomonadati</taxon>
        <taxon>Bacteroidota</taxon>
        <taxon>Cytophagia</taxon>
        <taxon>Cytophagales</taxon>
        <taxon>Hymenobacteraceae</taxon>
        <taxon>Hymenobacter</taxon>
    </lineage>
</organism>
<keyword evidence="2" id="KW-0812">Transmembrane</keyword>
<keyword evidence="4" id="KW-1185">Reference proteome</keyword>
<reference evidence="4" key="1">
    <citation type="journal article" date="2019" name="Int. J. Syst. Evol. Microbiol.">
        <title>The Global Catalogue of Microorganisms (GCM) 10K type strain sequencing project: providing services to taxonomists for standard genome sequencing and annotation.</title>
        <authorList>
            <consortium name="The Broad Institute Genomics Platform"/>
            <consortium name="The Broad Institute Genome Sequencing Center for Infectious Disease"/>
            <person name="Wu L."/>
            <person name="Ma J."/>
        </authorList>
    </citation>
    <scope>NUCLEOTIDE SEQUENCE [LARGE SCALE GENOMIC DNA]</scope>
    <source>
        <strain evidence="4">JCM 17924</strain>
    </source>
</reference>
<name>A0ABP8JHN4_9BACT</name>
<evidence type="ECO:0000313" key="3">
    <source>
        <dbReference type="EMBL" id="GAA4391042.1"/>
    </source>
</evidence>
<dbReference type="InterPro" id="IPR011990">
    <property type="entry name" value="TPR-like_helical_dom_sf"/>
</dbReference>
<dbReference type="Proteomes" id="UP001500454">
    <property type="component" value="Unassembled WGS sequence"/>
</dbReference>
<dbReference type="InterPro" id="IPR036388">
    <property type="entry name" value="WH-like_DNA-bd_sf"/>
</dbReference>
<dbReference type="SUPFAM" id="SSF48452">
    <property type="entry name" value="TPR-like"/>
    <property type="match status" value="1"/>
</dbReference>
<feature type="region of interest" description="Disordered" evidence="1">
    <location>
        <begin position="413"/>
        <end position="432"/>
    </location>
</feature>
<keyword evidence="2" id="KW-1133">Transmembrane helix</keyword>
<accession>A0ABP8JHN4</accession>